<accession>A0AAV2NNZ6</accession>
<evidence type="ECO:0000259" key="5">
    <source>
        <dbReference type="Pfam" id="PF23762"/>
    </source>
</evidence>
<proteinExistence type="predicted"/>
<evidence type="ECO:0000313" key="7">
    <source>
        <dbReference type="Proteomes" id="UP001497644"/>
    </source>
</evidence>
<dbReference type="InterPro" id="IPR039448">
    <property type="entry name" value="Beta_helix"/>
</dbReference>
<dbReference type="PANTHER" id="PTHR14695:SF4">
    <property type="entry name" value="PROTEIN NESSUN DORMA"/>
    <property type="match status" value="1"/>
</dbReference>
<feature type="domain" description="SHC SH2" evidence="5">
    <location>
        <begin position="16"/>
        <end position="250"/>
    </location>
</feature>
<dbReference type="Pfam" id="PF23762">
    <property type="entry name" value="SHCBP_N"/>
    <property type="match status" value="1"/>
</dbReference>
<evidence type="ECO:0000259" key="4">
    <source>
        <dbReference type="Pfam" id="PF13229"/>
    </source>
</evidence>
<keyword evidence="3" id="KW-0206">Cytoskeleton</keyword>
<dbReference type="Gene3D" id="2.160.20.10">
    <property type="entry name" value="Single-stranded right-handed beta-helix, Pectin lyase-like"/>
    <property type="match status" value="1"/>
</dbReference>
<keyword evidence="7" id="KW-1185">Reference proteome</keyword>
<evidence type="ECO:0000256" key="1">
    <source>
        <dbReference type="ARBA" id="ARBA00004186"/>
    </source>
</evidence>
<dbReference type="AlphaFoldDB" id="A0AAV2NNZ6"/>
<dbReference type="GO" id="GO:0007283">
    <property type="term" value="P:spermatogenesis"/>
    <property type="evidence" value="ECO:0007669"/>
    <property type="project" value="TreeGrafter"/>
</dbReference>
<keyword evidence="2" id="KW-0963">Cytoplasm</keyword>
<dbReference type="EMBL" id="OZ034826">
    <property type="protein sequence ID" value="CAL1681571.1"/>
    <property type="molecule type" value="Genomic_DNA"/>
</dbReference>
<evidence type="ECO:0008006" key="8">
    <source>
        <dbReference type="Google" id="ProtNLM"/>
    </source>
</evidence>
<dbReference type="GO" id="GO:0007112">
    <property type="term" value="P:male meiosis cytokinesis"/>
    <property type="evidence" value="ECO:0007669"/>
    <property type="project" value="TreeGrafter"/>
</dbReference>
<dbReference type="Proteomes" id="UP001497644">
    <property type="component" value="Chromosome 3"/>
</dbReference>
<dbReference type="Pfam" id="PF13229">
    <property type="entry name" value="Beta_helix"/>
    <property type="match status" value="1"/>
</dbReference>
<dbReference type="InterPro" id="IPR045140">
    <property type="entry name" value="SHCBP1-like"/>
</dbReference>
<organism evidence="6 7">
    <name type="scientific">Lasius platythorax</name>
    <dbReference type="NCBI Taxonomy" id="488582"/>
    <lineage>
        <taxon>Eukaryota</taxon>
        <taxon>Metazoa</taxon>
        <taxon>Ecdysozoa</taxon>
        <taxon>Arthropoda</taxon>
        <taxon>Hexapoda</taxon>
        <taxon>Insecta</taxon>
        <taxon>Pterygota</taxon>
        <taxon>Neoptera</taxon>
        <taxon>Endopterygota</taxon>
        <taxon>Hymenoptera</taxon>
        <taxon>Apocrita</taxon>
        <taxon>Aculeata</taxon>
        <taxon>Formicoidea</taxon>
        <taxon>Formicidae</taxon>
        <taxon>Formicinae</taxon>
        <taxon>Lasius</taxon>
        <taxon>Lasius</taxon>
    </lineage>
</organism>
<protein>
    <recommendedName>
        <fullName evidence="8">Right handed beta helix domain-containing protein</fullName>
    </recommendedName>
</protein>
<reference evidence="6" key="1">
    <citation type="submission" date="2024-04" db="EMBL/GenBank/DDBJ databases">
        <authorList>
            <consortium name="Molecular Ecology Group"/>
        </authorList>
    </citation>
    <scope>NUCLEOTIDE SEQUENCE</scope>
</reference>
<sequence length="557" mass="63595">MCEYTDIYIFNKTFTERLFEYKCILSEPRRVMPPNIRAEWAYDLETVMEKVGWEALWKISRPMCESFNIPYPVIVLVEVLGMNFSKLNAIVKVKAVLDNNIHLPEKHEVPLIELYPTISQKNRTLDIEGTAHCVDRVRFFYHYLWMPWDEEEDDDTTWVKQHLESRLKLYYDMKNKVINDETCEIIRSLIKEAKEVKKKISIYEALLPEDMHEDEIPKELAKEAFGLMKFHFRLQQIKAEMDLLENPSLRKLLGHNQSFVRREKRKDGKNIYYFVWLGGVVKQLQELSIKIQTMLPENAPIKISGCLDDALDTIEPGDTVLLSEGHHSVKRYNELQKGGTIIGICNVENTVLCPIESDVLLALLDFSGTEVLLKNICIDLGTLQAGIIVRKDCTVIVTDCRIRVSNIPSNTKWGTIVMPGGKLVFENTVFQGLGTAAIIYATGEVVMNKCNFEDCYEGIRLSDNAIFSASNCSFENITHEQAIVMETDKVISSKSVEVGSEIANIFLKKIIFNECKFPNDGKGNVMLKPKGIVAFARAYAQDKEIAGSSSREGNFEQ</sequence>
<dbReference type="InterPro" id="IPR012334">
    <property type="entry name" value="Pectin_lyas_fold"/>
</dbReference>
<gene>
    <name evidence="6" type="ORF">LPLAT_LOCUS7568</name>
</gene>
<evidence type="ECO:0000256" key="2">
    <source>
        <dbReference type="ARBA" id="ARBA00022490"/>
    </source>
</evidence>
<name>A0AAV2NNZ6_9HYME</name>
<evidence type="ECO:0000313" key="6">
    <source>
        <dbReference type="EMBL" id="CAL1681571.1"/>
    </source>
</evidence>
<dbReference type="PANTHER" id="PTHR14695">
    <property type="entry name" value="SHC SH2-DOMAIN BINDING PROTEIN 1-RELATED"/>
    <property type="match status" value="1"/>
</dbReference>
<evidence type="ECO:0000256" key="3">
    <source>
        <dbReference type="ARBA" id="ARBA00023212"/>
    </source>
</evidence>
<dbReference type="InterPro" id="IPR011050">
    <property type="entry name" value="Pectin_lyase_fold/virulence"/>
</dbReference>
<dbReference type="InterPro" id="IPR057508">
    <property type="entry name" value="SHCBP-like_N"/>
</dbReference>
<feature type="domain" description="Right handed beta helix" evidence="4">
    <location>
        <begin position="384"/>
        <end position="486"/>
    </location>
</feature>
<dbReference type="GO" id="GO:0005819">
    <property type="term" value="C:spindle"/>
    <property type="evidence" value="ECO:0007669"/>
    <property type="project" value="UniProtKB-SubCell"/>
</dbReference>
<dbReference type="SUPFAM" id="SSF51126">
    <property type="entry name" value="Pectin lyase-like"/>
    <property type="match status" value="1"/>
</dbReference>
<comment type="subcellular location">
    <subcellularLocation>
        <location evidence="1">Cytoplasm</location>
        <location evidence="1">Cytoskeleton</location>
        <location evidence="1">Spindle</location>
    </subcellularLocation>
</comment>